<reference evidence="1 2" key="1">
    <citation type="submission" date="2019-12" db="EMBL/GenBank/DDBJ databases">
        <title>Microbes associate with the intestines of laboratory mice.</title>
        <authorList>
            <person name="Navarre W."/>
            <person name="Wong E."/>
        </authorList>
    </citation>
    <scope>NUCLEOTIDE SEQUENCE [LARGE SCALE GENOMIC DNA]</scope>
    <source>
        <strain evidence="1 2">NM51_B2-22</strain>
    </source>
</reference>
<dbReference type="RefSeq" id="WP_160333345.1">
    <property type="nucleotide sequence ID" value="NZ_WSRS01000090.1"/>
</dbReference>
<gene>
    <name evidence="1" type="ORF">E5983_08075</name>
</gene>
<dbReference type="InterPro" id="IPR021707">
    <property type="entry name" value="DUF3290"/>
</dbReference>
<evidence type="ECO:0000313" key="1">
    <source>
        <dbReference type="EMBL" id="MVX59583.1"/>
    </source>
</evidence>
<evidence type="ECO:0000313" key="2">
    <source>
        <dbReference type="Proteomes" id="UP000461595"/>
    </source>
</evidence>
<dbReference type="OrthoDB" id="3232508at2"/>
<dbReference type="EMBL" id="WSRS01000090">
    <property type="protein sequence ID" value="MVX59583.1"/>
    <property type="molecule type" value="Genomic_DNA"/>
</dbReference>
<protein>
    <submittedName>
        <fullName evidence="1">DUF3290 family protein</fullName>
    </submittedName>
</protein>
<comment type="caution">
    <text evidence="1">The sequence shown here is derived from an EMBL/GenBank/DDBJ whole genome shotgun (WGS) entry which is preliminary data.</text>
</comment>
<sequence>MKFYSYEHVLNQIRQDNWLLAIFFTLVLVILAFTAFQAYRDKRDSKYRELVIILGLVLLVSGLSGFESLQANSQINNQYRSSIHFIEKVSDKLKVKPSQVYVNTSTETNGALLYVEGHFYRAISGSEPDSYLLEKINLDSFDLELVEVNP</sequence>
<dbReference type="Pfam" id="PF11694">
    <property type="entry name" value="DUF3290"/>
    <property type="match status" value="1"/>
</dbReference>
<accession>A0A7X3G9F6</accession>
<name>A0A7X3G9F6_9STRE</name>
<dbReference type="Proteomes" id="UP000461595">
    <property type="component" value="Unassembled WGS sequence"/>
</dbReference>
<proteinExistence type="predicted"/>
<dbReference type="AlphaFoldDB" id="A0A7X3G9F6"/>
<organism evidence="1 2">
    <name type="scientific">Streptococcus danieliae</name>
    <dbReference type="NCBI Taxonomy" id="747656"/>
    <lineage>
        <taxon>Bacteria</taxon>
        <taxon>Bacillati</taxon>
        <taxon>Bacillota</taxon>
        <taxon>Bacilli</taxon>
        <taxon>Lactobacillales</taxon>
        <taxon>Streptococcaceae</taxon>
        <taxon>Streptococcus</taxon>
    </lineage>
</organism>